<dbReference type="GO" id="GO:0003723">
    <property type="term" value="F:RNA binding"/>
    <property type="evidence" value="ECO:0007669"/>
    <property type="project" value="UniProtKB-UniRule"/>
</dbReference>
<reference evidence="7 8" key="1">
    <citation type="submission" date="2011-02" db="EMBL/GenBank/DDBJ databases">
        <title>The Genome Sequence of Sphaeroforma arctica JP610.</title>
        <authorList>
            <consortium name="The Broad Institute Genome Sequencing Platform"/>
            <person name="Russ C."/>
            <person name="Cuomo C."/>
            <person name="Young S.K."/>
            <person name="Zeng Q."/>
            <person name="Gargeya S."/>
            <person name="Alvarado L."/>
            <person name="Berlin A."/>
            <person name="Chapman S.B."/>
            <person name="Chen Z."/>
            <person name="Freedman E."/>
            <person name="Gellesch M."/>
            <person name="Goldberg J."/>
            <person name="Griggs A."/>
            <person name="Gujja S."/>
            <person name="Heilman E."/>
            <person name="Heiman D."/>
            <person name="Howarth C."/>
            <person name="Mehta T."/>
            <person name="Neiman D."/>
            <person name="Pearson M."/>
            <person name="Roberts A."/>
            <person name="Saif S."/>
            <person name="Shea T."/>
            <person name="Shenoy N."/>
            <person name="Sisk P."/>
            <person name="Stolte C."/>
            <person name="Sykes S."/>
            <person name="White J."/>
            <person name="Yandava C."/>
            <person name="Burger G."/>
            <person name="Gray M.W."/>
            <person name="Holland P.W.H."/>
            <person name="King N."/>
            <person name="Lang F.B.F."/>
            <person name="Roger A.J."/>
            <person name="Ruiz-Trillo I."/>
            <person name="Haas B."/>
            <person name="Nusbaum C."/>
            <person name="Birren B."/>
        </authorList>
    </citation>
    <scope>NUCLEOTIDE SEQUENCE [LARGE SCALE GENOMIC DNA]</scope>
    <source>
        <strain evidence="7 8">JP610</strain>
    </source>
</reference>
<dbReference type="Pfam" id="PF00076">
    <property type="entry name" value="RRM_1"/>
    <property type="match status" value="2"/>
</dbReference>
<dbReference type="GeneID" id="25911181"/>
<feature type="domain" description="RRM" evidence="6">
    <location>
        <begin position="245"/>
        <end position="323"/>
    </location>
</feature>
<feature type="compositionally biased region" description="Basic residues" evidence="5">
    <location>
        <begin position="95"/>
        <end position="122"/>
    </location>
</feature>
<dbReference type="RefSeq" id="XP_014150748.1">
    <property type="nucleotide sequence ID" value="XM_014295273.1"/>
</dbReference>
<feature type="compositionally biased region" description="Basic residues" evidence="5">
    <location>
        <begin position="130"/>
        <end position="145"/>
    </location>
</feature>
<dbReference type="InterPro" id="IPR029123">
    <property type="entry name" value="RBM39_linker"/>
</dbReference>
<evidence type="ECO:0000256" key="5">
    <source>
        <dbReference type="SAM" id="MobiDB-lite"/>
    </source>
</evidence>
<dbReference type="CDD" id="cd12285">
    <property type="entry name" value="RRM3_RBM39_like"/>
    <property type="match status" value="1"/>
</dbReference>
<dbReference type="GO" id="GO:0006397">
    <property type="term" value="P:mRNA processing"/>
    <property type="evidence" value="ECO:0007669"/>
    <property type="project" value="InterPro"/>
</dbReference>
<sequence>MSESDSSRGRSRSRSPVKDRKATVEKDTEPDRAKDSKTETDNKPDSDTEEKADRKDKDGKRDSPERSSKRDSKDKDKDRKRSSKDKDRKSDRKEKKSKRSRRSRTRSRSASRDRRRSSKRRERSPSRERSSRRRRTRSRDRRSRSRDRSSRHAYDSYRDPRRSDRDRRDYARDRSGRSRDDRSYRSRREDDERDRSRRSRSAVREESSRYRKAETESEKKVREIIEAMPEEFRRKLDEENDRQERSVVCLQLSQNLKDTDLVDFFVEHEIMCREARIISDRNSRKSKGIAYVELLMHADMEKAIALTGTRLMGVPIIIQYSQAEKNRVAQQHTLGPTKIQVSGLHQSLEEKQVKSLFSPVGDIDSMLKVTDPLTGQYTGVWHINYKKSECAKMAIEQMQGFELMGVGLVVSFEDAGAPAVDPLTQRAPNGLIIGQGVTTAIAPALAPVPVPPATIPPHLMPSVSVPAAAPVAAVTPTECLRLTNMFDPNGERDEYWESDLTEDVMEECNNYGTVKHCAIDKASLEGVVFVKYETADMAAAGLSKLHGRWFDKRQIAATYITLEEYATKCLSE</sequence>
<evidence type="ECO:0000313" key="7">
    <source>
        <dbReference type="EMBL" id="KNC76846.1"/>
    </source>
</evidence>
<dbReference type="Gene3D" id="3.30.70.330">
    <property type="match status" value="3"/>
</dbReference>
<gene>
    <name evidence="7" type="ORF">SARC_10677</name>
</gene>
<feature type="compositionally biased region" description="Basic and acidic residues" evidence="5">
    <location>
        <begin position="16"/>
        <end position="94"/>
    </location>
</feature>
<evidence type="ECO:0000256" key="1">
    <source>
        <dbReference type="ARBA" id="ARBA00022553"/>
    </source>
</evidence>
<evidence type="ECO:0000256" key="2">
    <source>
        <dbReference type="ARBA" id="ARBA00022737"/>
    </source>
</evidence>
<dbReference type="Proteomes" id="UP000054560">
    <property type="component" value="Unassembled WGS sequence"/>
</dbReference>
<keyword evidence="8" id="KW-1185">Reference proteome</keyword>
<dbReference type="AlphaFoldDB" id="A0A0L0FK37"/>
<organism evidence="7 8">
    <name type="scientific">Sphaeroforma arctica JP610</name>
    <dbReference type="NCBI Taxonomy" id="667725"/>
    <lineage>
        <taxon>Eukaryota</taxon>
        <taxon>Ichthyosporea</taxon>
        <taxon>Ichthyophonida</taxon>
        <taxon>Sphaeroforma</taxon>
    </lineage>
</organism>
<feature type="compositionally biased region" description="Basic and acidic residues" evidence="5">
    <location>
        <begin position="146"/>
        <end position="195"/>
    </location>
</feature>
<feature type="compositionally biased region" description="Basic and acidic residues" evidence="5">
    <location>
        <begin position="202"/>
        <end position="219"/>
    </location>
</feature>
<dbReference type="Pfam" id="PF15519">
    <property type="entry name" value="RBM39linker"/>
    <property type="match status" value="1"/>
</dbReference>
<keyword evidence="1" id="KW-0597">Phosphoprotein</keyword>
<dbReference type="InterPro" id="IPR035979">
    <property type="entry name" value="RBD_domain_sf"/>
</dbReference>
<dbReference type="InterPro" id="IPR012677">
    <property type="entry name" value="Nucleotide-bd_a/b_plait_sf"/>
</dbReference>
<keyword evidence="2" id="KW-0677">Repeat</keyword>
<evidence type="ECO:0000259" key="6">
    <source>
        <dbReference type="PROSITE" id="PS50102"/>
    </source>
</evidence>
<dbReference type="STRING" id="667725.A0A0L0FK37"/>
<evidence type="ECO:0000313" key="8">
    <source>
        <dbReference type="Proteomes" id="UP000054560"/>
    </source>
</evidence>
<dbReference type="InterPro" id="IPR006509">
    <property type="entry name" value="RBM39_SF"/>
</dbReference>
<feature type="domain" description="RRM" evidence="6">
    <location>
        <begin position="337"/>
        <end position="415"/>
    </location>
</feature>
<dbReference type="eggNOG" id="KOG0147">
    <property type="taxonomic scope" value="Eukaryota"/>
</dbReference>
<protein>
    <recommendedName>
        <fullName evidence="6">RRM domain-containing protein</fullName>
    </recommendedName>
</protein>
<proteinExistence type="predicted"/>
<dbReference type="SUPFAM" id="SSF54928">
    <property type="entry name" value="RNA-binding domain, RBD"/>
    <property type="match status" value="2"/>
</dbReference>
<keyword evidence="3 4" id="KW-0694">RNA-binding</keyword>
<dbReference type="PROSITE" id="PS50102">
    <property type="entry name" value="RRM"/>
    <property type="match status" value="2"/>
</dbReference>
<dbReference type="PANTHER" id="PTHR48036">
    <property type="entry name" value="SPLICING FACTOR (PAD-1), PUTATIVE (AFU_ORTHOLOGUE AFUA_1G15810)-RELATED"/>
    <property type="match status" value="1"/>
</dbReference>
<dbReference type="InterPro" id="IPR000504">
    <property type="entry name" value="RRM_dom"/>
</dbReference>
<dbReference type="GO" id="GO:0005634">
    <property type="term" value="C:nucleus"/>
    <property type="evidence" value="ECO:0007669"/>
    <property type="project" value="InterPro"/>
</dbReference>
<dbReference type="SMART" id="SM00360">
    <property type="entry name" value="RRM"/>
    <property type="match status" value="3"/>
</dbReference>
<dbReference type="EMBL" id="KQ242942">
    <property type="protein sequence ID" value="KNC76846.1"/>
    <property type="molecule type" value="Genomic_DNA"/>
</dbReference>
<feature type="region of interest" description="Disordered" evidence="5">
    <location>
        <begin position="1"/>
        <end position="219"/>
    </location>
</feature>
<dbReference type="OrthoDB" id="5411533at2759"/>
<accession>A0A0L0FK37</accession>
<evidence type="ECO:0000256" key="3">
    <source>
        <dbReference type="ARBA" id="ARBA00022884"/>
    </source>
</evidence>
<evidence type="ECO:0000256" key="4">
    <source>
        <dbReference type="PROSITE-ProRule" id="PRU00176"/>
    </source>
</evidence>
<name>A0A0L0FK37_9EUKA</name>